<comment type="similarity">
    <text evidence="1">Belongs to the RelA/SpoT family.</text>
</comment>
<dbReference type="Pfam" id="PF02824">
    <property type="entry name" value="TGS"/>
    <property type="match status" value="1"/>
</dbReference>
<evidence type="ECO:0000256" key="1">
    <source>
        <dbReference type="ARBA" id="ARBA00007476"/>
    </source>
</evidence>
<feature type="non-terminal residue" evidence="3">
    <location>
        <position position="1"/>
    </location>
</feature>
<dbReference type="PROSITE" id="PS51880">
    <property type="entry name" value="TGS"/>
    <property type="match status" value="1"/>
</dbReference>
<evidence type="ECO:0000313" key="3">
    <source>
        <dbReference type="EMBL" id="MBD4339011.1"/>
    </source>
</evidence>
<dbReference type="InterPro" id="IPR012675">
    <property type="entry name" value="Beta-grasp_dom_sf"/>
</dbReference>
<dbReference type="InterPro" id="IPR012676">
    <property type="entry name" value="TGS-like"/>
</dbReference>
<comment type="caution">
    <text evidence="3">The sequence shown here is derived from an EMBL/GenBank/DDBJ whole genome shotgun (WGS) entry which is preliminary data.</text>
</comment>
<dbReference type="InterPro" id="IPR004095">
    <property type="entry name" value="TGS"/>
</dbReference>
<dbReference type="Gene3D" id="3.10.20.30">
    <property type="match status" value="1"/>
</dbReference>
<dbReference type="AlphaFoldDB" id="A0A8I0L9H1"/>
<feature type="domain" description="TGS" evidence="2">
    <location>
        <begin position="53"/>
        <end position="93"/>
    </location>
</feature>
<dbReference type="PANTHER" id="PTHR43061:SF1">
    <property type="entry name" value="GTP DIPHOSPHOKINASE RSH1, CHLOROPLASTIC-RELATED"/>
    <property type="match status" value="1"/>
</dbReference>
<organism evidence="3 4">
    <name type="scientific">Xanthomonas citri pv. citri</name>
    <dbReference type="NCBI Taxonomy" id="611301"/>
    <lineage>
        <taxon>Bacteria</taxon>
        <taxon>Pseudomonadati</taxon>
        <taxon>Pseudomonadota</taxon>
        <taxon>Gammaproteobacteria</taxon>
        <taxon>Lysobacterales</taxon>
        <taxon>Lysobacteraceae</taxon>
        <taxon>Xanthomonas</taxon>
    </lineage>
</organism>
<evidence type="ECO:0000313" key="4">
    <source>
        <dbReference type="Proteomes" id="UP000653002"/>
    </source>
</evidence>
<gene>
    <name evidence="3" type="ORF">GUH15_23735</name>
</gene>
<dbReference type="PANTHER" id="PTHR43061">
    <property type="entry name" value="GTP DIPHOSPHOKINASE RSH1, CHLOROPLASTIC-RELATED"/>
    <property type="match status" value="1"/>
</dbReference>
<dbReference type="Proteomes" id="UP000653002">
    <property type="component" value="Unassembled WGS sequence"/>
</dbReference>
<reference evidence="3" key="1">
    <citation type="submission" date="2020-01" db="EMBL/GenBank/DDBJ databases">
        <authorList>
            <person name="Richard D."/>
        </authorList>
    </citation>
    <scope>NUCLEOTIDE SEQUENCE</scope>
    <source>
        <strain evidence="3">JP541</strain>
    </source>
</reference>
<dbReference type="SUPFAM" id="SSF81271">
    <property type="entry name" value="TGS-like"/>
    <property type="match status" value="1"/>
</dbReference>
<feature type="non-terminal residue" evidence="3">
    <location>
        <position position="93"/>
    </location>
</feature>
<protein>
    <submittedName>
        <fullName evidence="3">TGS domain-containing protein</fullName>
    </submittedName>
</protein>
<proteinExistence type="inferred from homology"/>
<dbReference type="FunFam" id="3.10.20.30:FF:000002">
    <property type="entry name" value="GTP pyrophosphokinase (RelA/SpoT)"/>
    <property type="match status" value="1"/>
</dbReference>
<dbReference type="EMBL" id="JAABFR010001936">
    <property type="protein sequence ID" value="MBD4339011.1"/>
    <property type="molecule type" value="Genomic_DNA"/>
</dbReference>
<accession>A0A8I0L9H1</accession>
<evidence type="ECO:0000259" key="2">
    <source>
        <dbReference type="PROSITE" id="PS51880"/>
    </source>
</evidence>
<name>A0A8I0L9H1_XANCI</name>
<sequence>GICAHWKYKGGSAGSKEEIDKKLEWIARLVEAEDGTRDPDEFMHALKTDIFQDEVFVFTPKGDVISLPNGANAVDFAYAIHSAVGNKMIGAKV</sequence>